<keyword evidence="10" id="KW-1185">Reference proteome</keyword>
<sequence>MKDDFRLRQSINKKTYMMITAVTFIIFLVFWYVVTAGGFVKAMFLPALTSVLKNLAEGTADGSLGSNTAISIYRITMGFAAAVALGVPIGILCGCFQKVEAVISPLCEFIRYMPVPAFVPLVMVWAGIGEMAKIIVVFIGTFFQMILMIADDARLVPEDLLSASYTLGTKRWSTIFKVLIPAMGPKIMLTLRVMIGWAWTYLVVAELVASNSGLGYTILKAQHFFKTDAIFSGILVIGFLGLITDRFFALLIKRMFPWDERSNP</sequence>
<dbReference type="EMBL" id="FNZK01000002">
    <property type="protein sequence ID" value="SEI99192.1"/>
    <property type="molecule type" value="Genomic_DNA"/>
</dbReference>
<evidence type="ECO:0000256" key="7">
    <source>
        <dbReference type="RuleBase" id="RU363032"/>
    </source>
</evidence>
<comment type="subcellular location">
    <subcellularLocation>
        <location evidence="1 7">Cell membrane</location>
        <topology evidence="1 7">Multi-pass membrane protein</topology>
    </subcellularLocation>
</comment>
<feature type="transmembrane region" description="Helical" evidence="7">
    <location>
        <begin position="72"/>
        <end position="97"/>
    </location>
</feature>
<dbReference type="RefSeq" id="WP_091829027.1">
    <property type="nucleotide sequence ID" value="NZ_FNZK01000002.1"/>
</dbReference>
<dbReference type="GO" id="GO:0005886">
    <property type="term" value="C:plasma membrane"/>
    <property type="evidence" value="ECO:0007669"/>
    <property type="project" value="UniProtKB-SubCell"/>
</dbReference>
<dbReference type="Pfam" id="PF00528">
    <property type="entry name" value="BPD_transp_1"/>
    <property type="match status" value="1"/>
</dbReference>
<reference evidence="9 10" key="1">
    <citation type="submission" date="2016-10" db="EMBL/GenBank/DDBJ databases">
        <authorList>
            <person name="de Groot N.N."/>
        </authorList>
    </citation>
    <scope>NUCLEOTIDE SEQUENCE [LARGE SCALE GENOMIC DNA]</scope>
    <source>
        <strain evidence="9 10">DSM 2179</strain>
    </source>
</reference>
<dbReference type="AlphaFoldDB" id="A0A1H6VFU7"/>
<comment type="similarity">
    <text evidence="7">Belongs to the binding-protein-dependent transport system permease family.</text>
</comment>
<dbReference type="InterPro" id="IPR000515">
    <property type="entry name" value="MetI-like"/>
</dbReference>
<evidence type="ECO:0000256" key="2">
    <source>
        <dbReference type="ARBA" id="ARBA00022448"/>
    </source>
</evidence>
<gene>
    <name evidence="9" type="ORF">SAMN05660742_102197</name>
</gene>
<accession>A0A1H6VFU7</accession>
<evidence type="ECO:0000256" key="5">
    <source>
        <dbReference type="ARBA" id="ARBA00022989"/>
    </source>
</evidence>
<dbReference type="FunFam" id="1.10.3720.10:FF:000003">
    <property type="entry name" value="Aliphatic sulfonate ABC transporter permease"/>
    <property type="match status" value="1"/>
</dbReference>
<evidence type="ECO:0000313" key="10">
    <source>
        <dbReference type="Proteomes" id="UP000199662"/>
    </source>
</evidence>
<keyword evidence="5 7" id="KW-1133">Transmembrane helix</keyword>
<keyword evidence="4 7" id="KW-0812">Transmembrane</keyword>
<dbReference type="PANTHER" id="PTHR30151">
    <property type="entry name" value="ALKANE SULFONATE ABC TRANSPORTER-RELATED, MEMBRANE SUBUNIT"/>
    <property type="match status" value="1"/>
</dbReference>
<proteinExistence type="inferred from homology"/>
<dbReference type="PROSITE" id="PS50928">
    <property type="entry name" value="ABC_TM1"/>
    <property type="match status" value="1"/>
</dbReference>
<dbReference type="CDD" id="cd06261">
    <property type="entry name" value="TM_PBP2"/>
    <property type="match status" value="1"/>
</dbReference>
<dbReference type="STRING" id="84035.SAMN05660742_102197"/>
<keyword evidence="2 7" id="KW-0813">Transport</keyword>
<evidence type="ECO:0000256" key="3">
    <source>
        <dbReference type="ARBA" id="ARBA00022475"/>
    </source>
</evidence>
<keyword evidence="3" id="KW-1003">Cell membrane</keyword>
<feature type="domain" description="ABC transmembrane type-1" evidence="8">
    <location>
        <begin position="68"/>
        <end position="252"/>
    </location>
</feature>
<keyword evidence="6 7" id="KW-0472">Membrane</keyword>
<dbReference type="Proteomes" id="UP000199662">
    <property type="component" value="Unassembled WGS sequence"/>
</dbReference>
<evidence type="ECO:0000256" key="6">
    <source>
        <dbReference type="ARBA" id="ARBA00023136"/>
    </source>
</evidence>
<evidence type="ECO:0000256" key="1">
    <source>
        <dbReference type="ARBA" id="ARBA00004651"/>
    </source>
</evidence>
<evidence type="ECO:0000259" key="8">
    <source>
        <dbReference type="PROSITE" id="PS50928"/>
    </source>
</evidence>
<evidence type="ECO:0000256" key="4">
    <source>
        <dbReference type="ARBA" id="ARBA00022692"/>
    </source>
</evidence>
<protein>
    <submittedName>
        <fullName evidence="9">NitT/TauT family transport system permease protein</fullName>
    </submittedName>
</protein>
<dbReference type="InterPro" id="IPR035906">
    <property type="entry name" value="MetI-like_sf"/>
</dbReference>
<feature type="transmembrane region" description="Helical" evidence="7">
    <location>
        <begin position="21"/>
        <end position="44"/>
    </location>
</feature>
<name>A0A1H6VFU7_9FIRM</name>
<feature type="transmembrane region" description="Helical" evidence="7">
    <location>
        <begin position="229"/>
        <end position="252"/>
    </location>
</feature>
<dbReference type="Gene3D" id="1.10.3720.10">
    <property type="entry name" value="MetI-like"/>
    <property type="match status" value="1"/>
</dbReference>
<evidence type="ECO:0000313" key="9">
    <source>
        <dbReference type="EMBL" id="SEI99192.1"/>
    </source>
</evidence>
<dbReference type="GO" id="GO:0042918">
    <property type="term" value="P:alkanesulfonate transmembrane transport"/>
    <property type="evidence" value="ECO:0007669"/>
    <property type="project" value="UniProtKB-ARBA"/>
</dbReference>
<dbReference type="PANTHER" id="PTHR30151:SF0">
    <property type="entry name" value="ABC TRANSPORTER PERMEASE PROTEIN MJ0413-RELATED"/>
    <property type="match status" value="1"/>
</dbReference>
<feature type="transmembrane region" description="Helical" evidence="7">
    <location>
        <begin position="189"/>
        <end position="209"/>
    </location>
</feature>
<dbReference type="SUPFAM" id="SSF161098">
    <property type="entry name" value="MetI-like"/>
    <property type="match status" value="1"/>
</dbReference>
<organism evidence="9 10">
    <name type="scientific">Propionispira arboris</name>
    <dbReference type="NCBI Taxonomy" id="84035"/>
    <lineage>
        <taxon>Bacteria</taxon>
        <taxon>Bacillati</taxon>
        <taxon>Bacillota</taxon>
        <taxon>Negativicutes</taxon>
        <taxon>Selenomonadales</taxon>
        <taxon>Selenomonadaceae</taxon>
        <taxon>Propionispira</taxon>
    </lineage>
</organism>